<comment type="function">
    <text evidence="8 11">Allows the formation of correctly charged Asn-tRNA(Asn) or Gln-tRNA(Gln) through the transamidation of misacylated Asp-tRNA(Asn) or Glu-tRNA(Gln) in organisms which lack either or both of asparaginyl-tRNA or glutaminyl-tRNA synthetases. The reaction takes place in the presence of glutamine and ATP through an activated phospho-Asp-tRNA(Asn) or phospho-Glu-tRNA(Gln).</text>
</comment>
<keyword evidence="7 11" id="KW-0648">Protein biosynthesis</keyword>
<dbReference type="InterPro" id="IPR017959">
    <property type="entry name" value="Asn/Gln-tRNA_amidoTrfase_suB/E"/>
</dbReference>
<dbReference type="InterPro" id="IPR018027">
    <property type="entry name" value="Asn/Gln_amidotransferase"/>
</dbReference>
<dbReference type="Gene3D" id="1.10.10.410">
    <property type="match status" value="1"/>
</dbReference>
<dbReference type="AlphaFoldDB" id="A0A1H7IMC8"/>
<dbReference type="NCBIfam" id="NF004014">
    <property type="entry name" value="PRK05477.1-4"/>
    <property type="match status" value="1"/>
</dbReference>
<evidence type="ECO:0000256" key="7">
    <source>
        <dbReference type="ARBA" id="ARBA00022917"/>
    </source>
</evidence>
<evidence type="ECO:0000313" key="14">
    <source>
        <dbReference type="Proteomes" id="UP000198984"/>
    </source>
</evidence>
<organism evidence="13 14">
    <name type="scientific">Chitinophaga rupis</name>
    <dbReference type="NCBI Taxonomy" id="573321"/>
    <lineage>
        <taxon>Bacteria</taxon>
        <taxon>Pseudomonadati</taxon>
        <taxon>Bacteroidota</taxon>
        <taxon>Chitinophagia</taxon>
        <taxon>Chitinophagales</taxon>
        <taxon>Chitinophagaceae</taxon>
        <taxon>Chitinophaga</taxon>
    </lineage>
</organism>
<comment type="subunit">
    <text evidence="2 11">Heterotrimer of A, B and C subunits.</text>
</comment>
<evidence type="ECO:0000256" key="10">
    <source>
        <dbReference type="ARBA" id="ARBA00047913"/>
    </source>
</evidence>
<evidence type="ECO:0000259" key="12">
    <source>
        <dbReference type="SMART" id="SM00845"/>
    </source>
</evidence>
<dbReference type="InterPro" id="IPR014746">
    <property type="entry name" value="Gln_synth/guanido_kin_cat_dom"/>
</dbReference>
<evidence type="ECO:0000256" key="3">
    <source>
        <dbReference type="ARBA" id="ARBA00016923"/>
    </source>
</evidence>
<evidence type="ECO:0000256" key="8">
    <source>
        <dbReference type="ARBA" id="ARBA00024799"/>
    </source>
</evidence>
<feature type="domain" description="Asn/Gln amidotransferase" evidence="12">
    <location>
        <begin position="357"/>
        <end position="506"/>
    </location>
</feature>
<keyword evidence="13" id="KW-0808">Transferase</keyword>
<sequence>MEDVRIKIYLRPYPFAGFCILIIMSATIDYNKYEAVIGLEVHAQLLTESKLFCNDSAAFGGAPNTHISPITLGHPGTLPRMNHKAVEYAVRLGLACHCEIAQENYFARKNYFYPDLPKGYQVSQHTAPICNGGYVAITTATGERNIQLNRIHLEEDAGKSLHDQDPANTLVDYNRAGVPLVEIVTEPDLFNADEAYAYLTNLRRLVRYLDVCDGNMEEGSMRCDANISVRLKGVTTLGTKVEVKNMNSIRNVKRAIENEIKRQIEIIETGGTIIQETRSFDASNGSSFSLRSKEEANDYRYFPEPDLAPFRITADYLESIQRALPALPDELVQKYTQQYGLPEYDARVLCDDKATADYFEQVITVAPQHKAAANWLLGPVKQYLNEHSCGLEQFPLTAAALAALIQLVEAGKVSFSIASSRIFPEMIQQPGKTPLEIATALNLLQDTNVDNISPIIDEVLAKYPGKVAEYKAGKKGLIGLFVGEVMKLSQGKADPKLTNQLLAEKLK</sequence>
<dbReference type="InterPro" id="IPR017958">
    <property type="entry name" value="Gln-tRNA_amidoTrfase_suB_CS"/>
</dbReference>
<dbReference type="InterPro" id="IPR004413">
    <property type="entry name" value="GatB"/>
</dbReference>
<dbReference type="GO" id="GO:0006412">
    <property type="term" value="P:translation"/>
    <property type="evidence" value="ECO:0007669"/>
    <property type="project" value="UniProtKB-UniRule"/>
</dbReference>
<keyword evidence="14" id="KW-1185">Reference proteome</keyword>
<protein>
    <recommendedName>
        <fullName evidence="3 11">Aspartyl/glutamyl-tRNA(Asn/Gln) amidotransferase subunit B</fullName>
        <shortName evidence="11">Asp/Glu-ADT subunit B</shortName>
        <ecNumber evidence="11">6.3.5.-</ecNumber>
    </recommendedName>
</protein>
<dbReference type="Pfam" id="PF02637">
    <property type="entry name" value="GatB_Yqey"/>
    <property type="match status" value="1"/>
</dbReference>
<reference evidence="13 14" key="1">
    <citation type="submission" date="2016-10" db="EMBL/GenBank/DDBJ databases">
        <authorList>
            <person name="de Groot N.N."/>
        </authorList>
    </citation>
    <scope>NUCLEOTIDE SEQUENCE [LARGE SCALE GENOMIC DNA]</scope>
    <source>
        <strain evidence="13 14">DSM 21039</strain>
    </source>
</reference>
<evidence type="ECO:0000256" key="5">
    <source>
        <dbReference type="ARBA" id="ARBA00022741"/>
    </source>
</evidence>
<dbReference type="STRING" id="573321.SAMN04488505_101597"/>
<dbReference type="NCBIfam" id="TIGR00133">
    <property type="entry name" value="gatB"/>
    <property type="match status" value="1"/>
</dbReference>
<evidence type="ECO:0000313" key="13">
    <source>
        <dbReference type="EMBL" id="SEK63663.1"/>
    </source>
</evidence>
<evidence type="ECO:0000256" key="6">
    <source>
        <dbReference type="ARBA" id="ARBA00022840"/>
    </source>
</evidence>
<evidence type="ECO:0000256" key="1">
    <source>
        <dbReference type="ARBA" id="ARBA00005306"/>
    </source>
</evidence>
<gene>
    <name evidence="11" type="primary">gatB</name>
    <name evidence="13" type="ORF">SAMN04488505_101597</name>
</gene>
<evidence type="ECO:0000256" key="2">
    <source>
        <dbReference type="ARBA" id="ARBA00011123"/>
    </source>
</evidence>
<dbReference type="InterPro" id="IPR003789">
    <property type="entry name" value="Asn/Gln_tRNA_amidoTrase-B-like"/>
</dbReference>
<dbReference type="EC" id="6.3.5.-" evidence="11"/>
<evidence type="ECO:0000256" key="9">
    <source>
        <dbReference type="ARBA" id="ARBA00047380"/>
    </source>
</evidence>
<comment type="catalytic activity">
    <reaction evidence="10 11">
        <text>L-glutamyl-tRNA(Gln) + L-glutamine + ATP + H2O = L-glutaminyl-tRNA(Gln) + L-glutamate + ADP + phosphate + H(+)</text>
        <dbReference type="Rhea" id="RHEA:17521"/>
        <dbReference type="Rhea" id="RHEA-COMP:9681"/>
        <dbReference type="Rhea" id="RHEA-COMP:9684"/>
        <dbReference type="ChEBI" id="CHEBI:15377"/>
        <dbReference type="ChEBI" id="CHEBI:15378"/>
        <dbReference type="ChEBI" id="CHEBI:29985"/>
        <dbReference type="ChEBI" id="CHEBI:30616"/>
        <dbReference type="ChEBI" id="CHEBI:43474"/>
        <dbReference type="ChEBI" id="CHEBI:58359"/>
        <dbReference type="ChEBI" id="CHEBI:78520"/>
        <dbReference type="ChEBI" id="CHEBI:78521"/>
        <dbReference type="ChEBI" id="CHEBI:456216"/>
    </reaction>
</comment>
<dbReference type="GO" id="GO:0005524">
    <property type="term" value="F:ATP binding"/>
    <property type="evidence" value="ECO:0007669"/>
    <property type="project" value="UniProtKB-KW"/>
</dbReference>
<dbReference type="GO" id="GO:0050567">
    <property type="term" value="F:glutaminyl-tRNA synthase (glutamine-hydrolyzing) activity"/>
    <property type="evidence" value="ECO:0007669"/>
    <property type="project" value="UniProtKB-UniRule"/>
</dbReference>
<dbReference type="InterPro" id="IPR023168">
    <property type="entry name" value="GatB_Yqey_C_2"/>
</dbReference>
<accession>A0A1H7IMC8</accession>
<dbReference type="SMART" id="SM00845">
    <property type="entry name" value="GatB_Yqey"/>
    <property type="match status" value="1"/>
</dbReference>
<keyword evidence="5 11" id="KW-0547">Nucleotide-binding</keyword>
<keyword evidence="6 11" id="KW-0067">ATP-binding</keyword>
<comment type="catalytic activity">
    <reaction evidence="9 11">
        <text>L-aspartyl-tRNA(Asn) + L-glutamine + ATP + H2O = L-asparaginyl-tRNA(Asn) + L-glutamate + ADP + phosphate + 2 H(+)</text>
        <dbReference type="Rhea" id="RHEA:14513"/>
        <dbReference type="Rhea" id="RHEA-COMP:9674"/>
        <dbReference type="Rhea" id="RHEA-COMP:9677"/>
        <dbReference type="ChEBI" id="CHEBI:15377"/>
        <dbReference type="ChEBI" id="CHEBI:15378"/>
        <dbReference type="ChEBI" id="CHEBI:29985"/>
        <dbReference type="ChEBI" id="CHEBI:30616"/>
        <dbReference type="ChEBI" id="CHEBI:43474"/>
        <dbReference type="ChEBI" id="CHEBI:58359"/>
        <dbReference type="ChEBI" id="CHEBI:78515"/>
        <dbReference type="ChEBI" id="CHEBI:78516"/>
        <dbReference type="ChEBI" id="CHEBI:456216"/>
    </reaction>
</comment>
<name>A0A1H7IMC8_9BACT</name>
<dbReference type="SUPFAM" id="SSF55931">
    <property type="entry name" value="Glutamine synthetase/guanido kinase"/>
    <property type="match status" value="1"/>
</dbReference>
<dbReference type="NCBIfam" id="NF004012">
    <property type="entry name" value="PRK05477.1-2"/>
    <property type="match status" value="1"/>
</dbReference>
<dbReference type="InterPro" id="IPR042114">
    <property type="entry name" value="GatB_C_1"/>
</dbReference>
<keyword evidence="4 11" id="KW-0436">Ligase</keyword>
<dbReference type="HAMAP" id="MF_00121">
    <property type="entry name" value="GatB"/>
    <property type="match status" value="1"/>
</dbReference>
<dbReference type="PANTHER" id="PTHR11659">
    <property type="entry name" value="GLUTAMYL-TRNA GLN AMIDOTRANSFERASE SUBUNIT B MITOCHONDRIAL AND PROKARYOTIC PET112-RELATED"/>
    <property type="match status" value="1"/>
</dbReference>
<evidence type="ECO:0000256" key="4">
    <source>
        <dbReference type="ARBA" id="ARBA00022598"/>
    </source>
</evidence>
<dbReference type="EMBL" id="FOBB01000001">
    <property type="protein sequence ID" value="SEK63663.1"/>
    <property type="molecule type" value="Genomic_DNA"/>
</dbReference>
<dbReference type="Gene3D" id="1.10.150.380">
    <property type="entry name" value="GatB domain, N-terminal subdomain"/>
    <property type="match status" value="1"/>
</dbReference>
<dbReference type="PROSITE" id="PS01234">
    <property type="entry name" value="GATB"/>
    <property type="match status" value="1"/>
</dbReference>
<comment type="similarity">
    <text evidence="1 11">Belongs to the GatB/GatE family. GatB subfamily.</text>
</comment>
<evidence type="ECO:0000256" key="11">
    <source>
        <dbReference type="HAMAP-Rule" id="MF_00121"/>
    </source>
</evidence>
<dbReference type="Pfam" id="PF02934">
    <property type="entry name" value="GatB_N"/>
    <property type="match status" value="1"/>
</dbReference>
<proteinExistence type="inferred from homology"/>
<dbReference type="Proteomes" id="UP000198984">
    <property type="component" value="Unassembled WGS sequence"/>
</dbReference>
<dbReference type="SUPFAM" id="SSF89095">
    <property type="entry name" value="GatB/YqeY motif"/>
    <property type="match status" value="1"/>
</dbReference>
<dbReference type="GO" id="GO:0016740">
    <property type="term" value="F:transferase activity"/>
    <property type="evidence" value="ECO:0007669"/>
    <property type="project" value="UniProtKB-KW"/>
</dbReference>
<dbReference type="InterPro" id="IPR006075">
    <property type="entry name" value="Asn/Gln-tRNA_Trfase_suB/E_cat"/>
</dbReference>
<dbReference type="FunFam" id="1.10.10.410:FF:000001">
    <property type="entry name" value="Aspartyl/glutamyl-tRNA(Asn/Gln) amidotransferase subunit B"/>
    <property type="match status" value="1"/>
</dbReference>
<dbReference type="GO" id="GO:0050566">
    <property type="term" value="F:asparaginyl-tRNA synthase (glutamine-hydrolyzing) activity"/>
    <property type="evidence" value="ECO:0007669"/>
    <property type="project" value="RHEA"/>
</dbReference>